<gene>
    <name evidence="1" type="ORF">HPP92_023182</name>
</gene>
<dbReference type="OrthoDB" id="1911663at2759"/>
<dbReference type="AlphaFoldDB" id="A0A835PSW2"/>
<feature type="non-terminal residue" evidence="1">
    <location>
        <position position="1"/>
    </location>
</feature>
<reference evidence="1 2" key="1">
    <citation type="journal article" date="2020" name="Nat. Food">
        <title>A phased Vanilla planifolia genome enables genetic improvement of flavour and production.</title>
        <authorList>
            <person name="Hasing T."/>
            <person name="Tang H."/>
            <person name="Brym M."/>
            <person name="Khazi F."/>
            <person name="Huang T."/>
            <person name="Chambers A.H."/>
        </authorList>
    </citation>
    <scope>NUCLEOTIDE SEQUENCE [LARGE SCALE GENOMIC DNA]</scope>
    <source>
        <tissue evidence="1">Leaf</tissue>
    </source>
</reference>
<evidence type="ECO:0000313" key="2">
    <source>
        <dbReference type="Proteomes" id="UP000636800"/>
    </source>
</evidence>
<dbReference type="Proteomes" id="UP000636800">
    <property type="component" value="Chromosome 12"/>
</dbReference>
<comment type="caution">
    <text evidence="1">The sequence shown here is derived from an EMBL/GenBank/DDBJ whole genome shotgun (WGS) entry which is preliminary data.</text>
</comment>
<dbReference type="EMBL" id="JADCNL010000012">
    <property type="protein sequence ID" value="KAG0458025.1"/>
    <property type="molecule type" value="Genomic_DNA"/>
</dbReference>
<name>A0A835PSW2_VANPL</name>
<protein>
    <submittedName>
        <fullName evidence="1">Uncharacterized protein</fullName>
    </submittedName>
</protein>
<sequence length="192" mass="21363">AARLRRRKFSERGAVFLSLYESPSSFFRKTLIAAGPNLDAFPSVNLSRLSDFWFNATDGNATTFPGRGGGVEAHASEYLLSKDNNLETTVHDFVIQGFDVPRLDQWTRLRPLEMVPCNGTGPPDCYQIRRAVNYIRFSKASASKGDQMAVSWIIQVASQRASVFASDLAILSVSSSFPEFCVIRPEVETTRM</sequence>
<organism evidence="1 2">
    <name type="scientific">Vanilla planifolia</name>
    <name type="common">Vanilla</name>
    <dbReference type="NCBI Taxonomy" id="51239"/>
    <lineage>
        <taxon>Eukaryota</taxon>
        <taxon>Viridiplantae</taxon>
        <taxon>Streptophyta</taxon>
        <taxon>Embryophyta</taxon>
        <taxon>Tracheophyta</taxon>
        <taxon>Spermatophyta</taxon>
        <taxon>Magnoliopsida</taxon>
        <taxon>Liliopsida</taxon>
        <taxon>Asparagales</taxon>
        <taxon>Orchidaceae</taxon>
        <taxon>Vanilloideae</taxon>
        <taxon>Vanilleae</taxon>
        <taxon>Vanilla</taxon>
    </lineage>
</organism>
<accession>A0A835PSW2</accession>
<evidence type="ECO:0000313" key="1">
    <source>
        <dbReference type="EMBL" id="KAG0458025.1"/>
    </source>
</evidence>
<keyword evidence="2" id="KW-1185">Reference proteome</keyword>
<proteinExistence type="predicted"/>